<dbReference type="GO" id="GO:0000278">
    <property type="term" value="P:mitotic cell cycle"/>
    <property type="evidence" value="ECO:0007669"/>
    <property type="project" value="TreeGrafter"/>
</dbReference>
<dbReference type="Gene3D" id="1.20.120.1900">
    <property type="entry name" value="Gamma-tubulin complex, C-terminal domain"/>
    <property type="match status" value="1"/>
</dbReference>
<dbReference type="Pfam" id="PF17681">
    <property type="entry name" value="GCP_N_terminal"/>
    <property type="match status" value="1"/>
</dbReference>
<evidence type="ECO:0000256" key="3">
    <source>
        <dbReference type="ARBA" id="ARBA00022701"/>
    </source>
</evidence>
<dbReference type="GO" id="GO:0043015">
    <property type="term" value="F:gamma-tubulin binding"/>
    <property type="evidence" value="ECO:0007669"/>
    <property type="project" value="InterPro"/>
</dbReference>
<feature type="region of interest" description="Disordered" evidence="6">
    <location>
        <begin position="80"/>
        <end position="107"/>
    </location>
</feature>
<dbReference type="GO" id="GO:0000922">
    <property type="term" value="C:spindle pole"/>
    <property type="evidence" value="ECO:0007669"/>
    <property type="project" value="InterPro"/>
</dbReference>
<dbReference type="GO" id="GO:0031122">
    <property type="term" value="P:cytoplasmic microtubule organization"/>
    <property type="evidence" value="ECO:0007669"/>
    <property type="project" value="TreeGrafter"/>
</dbReference>
<dbReference type="InterPro" id="IPR040457">
    <property type="entry name" value="GCP_C"/>
</dbReference>
<evidence type="ECO:0000256" key="4">
    <source>
        <dbReference type="ARBA" id="ARBA00023212"/>
    </source>
</evidence>
<keyword evidence="10" id="KW-1185">Reference proteome</keyword>
<dbReference type="FunFam" id="1.20.120.1900:FF:000013">
    <property type="entry name" value="Spindle pole body component"/>
    <property type="match status" value="1"/>
</dbReference>
<dbReference type="AlphaFoldDB" id="A0A1L9RJY5"/>
<dbReference type="OrthoDB" id="775571at2759"/>
<feature type="domain" description="Gamma tubulin complex component protein N-terminal" evidence="8">
    <location>
        <begin position="178"/>
        <end position="591"/>
    </location>
</feature>
<gene>
    <name evidence="9" type="ORF">ASPWEDRAFT_154901</name>
</gene>
<dbReference type="InterPro" id="IPR042241">
    <property type="entry name" value="GCP_C_sf"/>
</dbReference>
<evidence type="ECO:0000313" key="9">
    <source>
        <dbReference type="EMBL" id="OJJ35213.1"/>
    </source>
</evidence>
<keyword evidence="2 5" id="KW-0963">Cytoplasm</keyword>
<dbReference type="GO" id="GO:0007020">
    <property type="term" value="P:microtubule nucleation"/>
    <property type="evidence" value="ECO:0007669"/>
    <property type="project" value="InterPro"/>
</dbReference>
<proteinExistence type="inferred from homology"/>
<dbReference type="GeneID" id="63745520"/>
<dbReference type="Proteomes" id="UP000184383">
    <property type="component" value="Unassembled WGS sequence"/>
</dbReference>
<dbReference type="RefSeq" id="XP_040688889.1">
    <property type="nucleotide sequence ID" value="XM_040829672.1"/>
</dbReference>
<dbReference type="PANTHER" id="PTHR19302">
    <property type="entry name" value="GAMMA TUBULIN COMPLEX PROTEIN"/>
    <property type="match status" value="1"/>
</dbReference>
<dbReference type="InterPro" id="IPR041470">
    <property type="entry name" value="GCP_N"/>
</dbReference>
<sequence length="959" mass="108154">MEQDIYGSDPFSSENLWRLSKFTLESLQPLEPLLWNEELPDLTGGFFKSPLKLFEQDDSTLHNLDIFGDNFFDTEQLLESTTDVSSESQINARTDRPGDTAEESESLWSPDLLYGAPDRKTPLRSWEGYQDRSFREPVSAYFSESGAKGFDAALAHSESDHVLGGSGRLVPNSIFFQALFRAGLGWSSMFFRFNEQMKRFEKVRNDIRVSGVSFPALNSLTEQMLQCGTNMQKMRMFVRNTPLKSNEPSALSTFSSATAVILYTLEKQLASRFTHIGSLIQIQALFQRCGELVGALANIVDSLDNTASEAQVISVVLGRAAYYSQKFGWIDRLFHEIVIRVTKPWLDYVEAWVGLRSETPTLIELATGNKSFVAISYPEENKKARLDPGMIDYRYCPQHMPSFIPADQAQLMFETGKSLRLLKRSHPRHPIASDEFLCNSDSPRLHCVGTWADIERIQSKAYEYEGKLRAEILKYNRGEASGGNTLVEPALQGSYQKEGNEIIAETFDVFDIDDGRRVTGLLANHASIEKDQLGHLVDEAEAKSRGLDLSSQEEGRFGPEFASTLYLSLAPLIASQGLLIDFSCLHLLFKEHKLRYHLTLQWRFQLLGDGFFTSRLSHSLFDPEMESGERRSGVVRSGVHTGLRLGSRDTWPPASSELRLVLIGLLGECHVADESLGGPDNIQLQREKELPGGLSFAIRELTSEEIVKCKDPNAIEALDFLRLQYKPPAVLEAIITPRSLNKYDHLFKHLLRLIRMVSAVKGLVRDSTARGSLSGDTRNVFQRFRIDSQHFVLAVSDYCFHVGVGSTWRRFQDTLSRIEDCLDRGDIDGTIEAAHSVTRLRDHHEDVLDQILFALFLSKRHIQAAKLLESIFATILTFAPLSRMDGMSGIRHESETTVFQLYTLFRKQTSAFVNYLRSLDGGKASSKSFGRTGATFASREEPTNVFENLLSRLDMKKYY</sequence>
<dbReference type="GO" id="GO:0051225">
    <property type="term" value="P:spindle assembly"/>
    <property type="evidence" value="ECO:0007669"/>
    <property type="project" value="TreeGrafter"/>
</dbReference>
<keyword evidence="4 5" id="KW-0206">Cytoskeleton</keyword>
<evidence type="ECO:0000256" key="2">
    <source>
        <dbReference type="ARBA" id="ARBA00022490"/>
    </source>
</evidence>
<feature type="domain" description="Gamma tubulin complex component C-terminal" evidence="7">
    <location>
        <begin position="594"/>
        <end position="959"/>
    </location>
</feature>
<dbReference type="PANTHER" id="PTHR19302:SF70">
    <property type="entry name" value="GAMMA-TUBULIN COMPLEX COMPONENT 6"/>
    <property type="match status" value="1"/>
</dbReference>
<evidence type="ECO:0000313" key="10">
    <source>
        <dbReference type="Proteomes" id="UP000184383"/>
    </source>
</evidence>
<dbReference type="EMBL" id="KV878212">
    <property type="protein sequence ID" value="OJJ35213.1"/>
    <property type="molecule type" value="Genomic_DNA"/>
</dbReference>
<protein>
    <recommendedName>
        <fullName evidence="5">Spindle pole body component</fullName>
    </recommendedName>
</protein>
<dbReference type="VEuPathDB" id="FungiDB:ASPWEDRAFT_154901"/>
<evidence type="ECO:0000256" key="6">
    <source>
        <dbReference type="SAM" id="MobiDB-lite"/>
    </source>
</evidence>
<feature type="compositionally biased region" description="Polar residues" evidence="6">
    <location>
        <begin position="80"/>
        <end position="92"/>
    </location>
</feature>
<dbReference type="GO" id="GO:0000930">
    <property type="term" value="C:gamma-tubulin complex"/>
    <property type="evidence" value="ECO:0007669"/>
    <property type="project" value="UniProtKB-ARBA"/>
</dbReference>
<name>A0A1L9RJY5_ASPWE</name>
<organism evidence="9 10">
    <name type="scientific">Aspergillus wentii DTO 134E9</name>
    <dbReference type="NCBI Taxonomy" id="1073089"/>
    <lineage>
        <taxon>Eukaryota</taxon>
        <taxon>Fungi</taxon>
        <taxon>Dikarya</taxon>
        <taxon>Ascomycota</taxon>
        <taxon>Pezizomycotina</taxon>
        <taxon>Eurotiomycetes</taxon>
        <taxon>Eurotiomycetidae</taxon>
        <taxon>Eurotiales</taxon>
        <taxon>Aspergillaceae</taxon>
        <taxon>Aspergillus</taxon>
        <taxon>Aspergillus subgen. Cremei</taxon>
    </lineage>
</organism>
<evidence type="ECO:0000259" key="8">
    <source>
        <dbReference type="Pfam" id="PF17681"/>
    </source>
</evidence>
<dbReference type="GO" id="GO:0051011">
    <property type="term" value="F:microtubule minus-end binding"/>
    <property type="evidence" value="ECO:0007669"/>
    <property type="project" value="TreeGrafter"/>
</dbReference>
<dbReference type="InterPro" id="IPR007259">
    <property type="entry name" value="GCP"/>
</dbReference>
<dbReference type="GO" id="GO:0005816">
    <property type="term" value="C:spindle pole body"/>
    <property type="evidence" value="ECO:0007669"/>
    <property type="project" value="UniProtKB-ARBA"/>
</dbReference>
<evidence type="ECO:0000259" key="7">
    <source>
        <dbReference type="Pfam" id="PF04130"/>
    </source>
</evidence>
<comment type="subcellular location">
    <subcellularLocation>
        <location evidence="5">Cytoplasm</location>
        <location evidence="5">Cytoskeleton</location>
        <location evidence="5">Microtubule organizing center</location>
    </subcellularLocation>
</comment>
<reference evidence="10" key="1">
    <citation type="journal article" date="2017" name="Genome Biol.">
        <title>Comparative genomics reveals high biological diversity and specific adaptations in the industrially and medically important fungal genus Aspergillus.</title>
        <authorList>
            <person name="de Vries R.P."/>
            <person name="Riley R."/>
            <person name="Wiebenga A."/>
            <person name="Aguilar-Osorio G."/>
            <person name="Amillis S."/>
            <person name="Uchima C.A."/>
            <person name="Anderluh G."/>
            <person name="Asadollahi M."/>
            <person name="Askin M."/>
            <person name="Barry K."/>
            <person name="Battaglia E."/>
            <person name="Bayram O."/>
            <person name="Benocci T."/>
            <person name="Braus-Stromeyer S.A."/>
            <person name="Caldana C."/>
            <person name="Canovas D."/>
            <person name="Cerqueira G.C."/>
            <person name="Chen F."/>
            <person name="Chen W."/>
            <person name="Choi C."/>
            <person name="Clum A."/>
            <person name="Dos Santos R.A."/>
            <person name="Damasio A.R."/>
            <person name="Diallinas G."/>
            <person name="Emri T."/>
            <person name="Fekete E."/>
            <person name="Flipphi M."/>
            <person name="Freyberg S."/>
            <person name="Gallo A."/>
            <person name="Gournas C."/>
            <person name="Habgood R."/>
            <person name="Hainaut M."/>
            <person name="Harispe M.L."/>
            <person name="Henrissat B."/>
            <person name="Hilden K.S."/>
            <person name="Hope R."/>
            <person name="Hossain A."/>
            <person name="Karabika E."/>
            <person name="Karaffa L."/>
            <person name="Karanyi Z."/>
            <person name="Krasevec N."/>
            <person name="Kuo A."/>
            <person name="Kusch H."/>
            <person name="LaButti K."/>
            <person name="Lagendijk E.L."/>
            <person name="Lapidus A."/>
            <person name="Levasseur A."/>
            <person name="Lindquist E."/>
            <person name="Lipzen A."/>
            <person name="Logrieco A.F."/>
            <person name="MacCabe A."/>
            <person name="Maekelae M.R."/>
            <person name="Malavazi I."/>
            <person name="Melin P."/>
            <person name="Meyer V."/>
            <person name="Mielnichuk N."/>
            <person name="Miskei M."/>
            <person name="Molnar A.P."/>
            <person name="Mule G."/>
            <person name="Ngan C.Y."/>
            <person name="Orejas M."/>
            <person name="Orosz E."/>
            <person name="Ouedraogo J.P."/>
            <person name="Overkamp K.M."/>
            <person name="Park H.-S."/>
            <person name="Perrone G."/>
            <person name="Piumi F."/>
            <person name="Punt P.J."/>
            <person name="Ram A.F."/>
            <person name="Ramon A."/>
            <person name="Rauscher S."/>
            <person name="Record E."/>
            <person name="Riano-Pachon D.M."/>
            <person name="Robert V."/>
            <person name="Roehrig J."/>
            <person name="Ruller R."/>
            <person name="Salamov A."/>
            <person name="Salih N.S."/>
            <person name="Samson R.A."/>
            <person name="Sandor E."/>
            <person name="Sanguinetti M."/>
            <person name="Schuetze T."/>
            <person name="Sepcic K."/>
            <person name="Shelest E."/>
            <person name="Sherlock G."/>
            <person name="Sophianopoulou V."/>
            <person name="Squina F.M."/>
            <person name="Sun H."/>
            <person name="Susca A."/>
            <person name="Todd R.B."/>
            <person name="Tsang A."/>
            <person name="Unkles S.E."/>
            <person name="van de Wiele N."/>
            <person name="van Rossen-Uffink D."/>
            <person name="Oliveira J.V."/>
            <person name="Vesth T.C."/>
            <person name="Visser J."/>
            <person name="Yu J.-H."/>
            <person name="Zhou M."/>
            <person name="Andersen M.R."/>
            <person name="Archer D.B."/>
            <person name="Baker S.E."/>
            <person name="Benoit I."/>
            <person name="Brakhage A.A."/>
            <person name="Braus G.H."/>
            <person name="Fischer R."/>
            <person name="Frisvad J.C."/>
            <person name="Goldman G.H."/>
            <person name="Houbraken J."/>
            <person name="Oakley B."/>
            <person name="Pocsi I."/>
            <person name="Scazzocchio C."/>
            <person name="Seiboth B."/>
            <person name="vanKuyk P.A."/>
            <person name="Wortman J."/>
            <person name="Dyer P.S."/>
            <person name="Grigoriev I.V."/>
        </authorList>
    </citation>
    <scope>NUCLEOTIDE SEQUENCE [LARGE SCALE GENOMIC DNA]</scope>
    <source>
        <strain evidence="10">DTO 134E9</strain>
    </source>
</reference>
<dbReference type="Pfam" id="PF04130">
    <property type="entry name" value="GCP_C_terminal"/>
    <property type="match status" value="1"/>
</dbReference>
<dbReference type="GO" id="GO:0005874">
    <property type="term" value="C:microtubule"/>
    <property type="evidence" value="ECO:0007669"/>
    <property type="project" value="UniProtKB-KW"/>
</dbReference>
<accession>A0A1L9RJY5</accession>
<dbReference type="STRING" id="1073089.A0A1L9RJY5"/>
<dbReference type="GO" id="GO:0051321">
    <property type="term" value="P:meiotic cell cycle"/>
    <property type="evidence" value="ECO:0007669"/>
    <property type="project" value="TreeGrafter"/>
</dbReference>
<evidence type="ECO:0000256" key="5">
    <source>
        <dbReference type="RuleBase" id="RU363050"/>
    </source>
</evidence>
<comment type="similarity">
    <text evidence="1 5">Belongs to the TUBGCP family.</text>
</comment>
<keyword evidence="3 5" id="KW-0493">Microtubule</keyword>
<evidence type="ECO:0000256" key="1">
    <source>
        <dbReference type="ARBA" id="ARBA00010337"/>
    </source>
</evidence>